<name>A0A4P6F7Z7_9MICO</name>
<feature type="domain" description="Glycosyltransferase subfamily 4-like N-terminal" evidence="4">
    <location>
        <begin position="94"/>
        <end position="285"/>
    </location>
</feature>
<protein>
    <submittedName>
        <fullName evidence="5">Glycosyltransferase</fullName>
    </submittedName>
</protein>
<evidence type="ECO:0000256" key="1">
    <source>
        <dbReference type="ARBA" id="ARBA00022676"/>
    </source>
</evidence>
<dbReference type="GO" id="GO:0016757">
    <property type="term" value="F:glycosyltransferase activity"/>
    <property type="evidence" value="ECO:0007669"/>
    <property type="project" value="UniProtKB-KW"/>
</dbReference>
<proteinExistence type="predicted"/>
<feature type="compositionally biased region" description="Basic residues" evidence="3">
    <location>
        <begin position="22"/>
        <end position="33"/>
    </location>
</feature>
<dbReference type="Pfam" id="PF13692">
    <property type="entry name" value="Glyco_trans_1_4"/>
    <property type="match status" value="1"/>
</dbReference>
<dbReference type="InterPro" id="IPR050194">
    <property type="entry name" value="Glycosyltransferase_grp1"/>
</dbReference>
<keyword evidence="6" id="KW-1185">Reference proteome</keyword>
<reference evidence="5 6" key="1">
    <citation type="submission" date="2019-01" db="EMBL/GenBank/DDBJ databases">
        <title>Genome sequencing of strain FW100M-8.</title>
        <authorList>
            <person name="Heo J."/>
            <person name="Kim S.-J."/>
            <person name="Kim J.-S."/>
            <person name="Hong S.-B."/>
            <person name="Kwon S.-W."/>
        </authorList>
    </citation>
    <scope>NUCLEOTIDE SEQUENCE [LARGE SCALE GENOMIC DNA]</scope>
    <source>
        <strain evidence="5 6">FW100M-8</strain>
    </source>
</reference>
<evidence type="ECO:0000259" key="4">
    <source>
        <dbReference type="Pfam" id="PF13439"/>
    </source>
</evidence>
<dbReference type="EMBL" id="CP035491">
    <property type="protein sequence ID" value="QAY72210.1"/>
    <property type="molecule type" value="Genomic_DNA"/>
</dbReference>
<evidence type="ECO:0000313" key="5">
    <source>
        <dbReference type="EMBL" id="QAY72210.1"/>
    </source>
</evidence>
<dbReference type="GO" id="GO:1901137">
    <property type="term" value="P:carbohydrate derivative biosynthetic process"/>
    <property type="evidence" value="ECO:0007669"/>
    <property type="project" value="UniProtKB-ARBA"/>
</dbReference>
<dbReference type="SUPFAM" id="SSF53756">
    <property type="entry name" value="UDP-Glycosyltransferase/glycogen phosphorylase"/>
    <property type="match status" value="1"/>
</dbReference>
<keyword evidence="1" id="KW-0328">Glycosyltransferase</keyword>
<sequence>MGVRRRRQVRRPDLGRGDRSGPPRRARRSRPRRREGPACGRDPHPVLVAAERRHGRRGDLRARVIRIARRTRRAHREPVVRIAQVTGSLLSPLGGAEQYCLALAERQAADGHDVTVVTGWIDEPVRERVAARGIRLEVVPGNRPYPPDRRGGSTLDRVRFHAAELLDSLVPNRVLRRLERGAFDVVHVHRFAGFGTAPLRVRSTRVVHTVHDYSLVDTSASLVRDGVPLEPGLGVQSARASLLARFLPRRLGLVFPSPRTLERHVEWGFPVERFDSAVVPHGWDLGTPDDSTAARTLETSGPETSVDLETSAAPVRFLFLGKLSDHKGVRLLLDAWGDGVDGATLAVGGDGDLAGAVADAADASGGTLASLGWLDADARRREFARADVLVFPSLWPENFPLVVAEAILSGIPVVTTDIASPPLVDDGRSGLVVAPNPIDLRWAIDRLTVDPALRATLSAGAAERSAALDLGAHAAELERRYSAVLHTL</sequence>
<evidence type="ECO:0000256" key="3">
    <source>
        <dbReference type="SAM" id="MobiDB-lite"/>
    </source>
</evidence>
<evidence type="ECO:0000256" key="2">
    <source>
        <dbReference type="ARBA" id="ARBA00022679"/>
    </source>
</evidence>
<organism evidence="5 6">
    <name type="scientific">Agromyces protaetiae</name>
    <dbReference type="NCBI Taxonomy" id="2509455"/>
    <lineage>
        <taxon>Bacteria</taxon>
        <taxon>Bacillati</taxon>
        <taxon>Actinomycetota</taxon>
        <taxon>Actinomycetes</taxon>
        <taxon>Micrococcales</taxon>
        <taxon>Microbacteriaceae</taxon>
        <taxon>Agromyces</taxon>
    </lineage>
</organism>
<feature type="region of interest" description="Disordered" evidence="3">
    <location>
        <begin position="1"/>
        <end position="43"/>
    </location>
</feature>
<dbReference type="Pfam" id="PF13439">
    <property type="entry name" value="Glyco_transf_4"/>
    <property type="match status" value="1"/>
</dbReference>
<dbReference type="InterPro" id="IPR028098">
    <property type="entry name" value="Glyco_trans_4-like_N"/>
</dbReference>
<evidence type="ECO:0000313" key="6">
    <source>
        <dbReference type="Proteomes" id="UP000291259"/>
    </source>
</evidence>
<dbReference type="KEGG" id="agf:ET445_01505"/>
<dbReference type="OrthoDB" id="3268555at2"/>
<dbReference type="PANTHER" id="PTHR45947">
    <property type="entry name" value="SULFOQUINOVOSYL TRANSFERASE SQD2"/>
    <property type="match status" value="1"/>
</dbReference>
<keyword evidence="2 5" id="KW-0808">Transferase</keyword>
<gene>
    <name evidence="5" type="ORF">ET445_01505</name>
</gene>
<dbReference type="PANTHER" id="PTHR45947:SF13">
    <property type="entry name" value="TRANSFERASE"/>
    <property type="match status" value="1"/>
</dbReference>
<accession>A0A4P6F7Z7</accession>
<dbReference type="Gene3D" id="3.40.50.2000">
    <property type="entry name" value="Glycogen Phosphorylase B"/>
    <property type="match status" value="2"/>
</dbReference>
<dbReference type="AlphaFoldDB" id="A0A4P6F7Z7"/>
<feature type="compositionally biased region" description="Basic and acidic residues" evidence="3">
    <location>
        <begin position="10"/>
        <end position="21"/>
    </location>
</feature>
<dbReference type="Proteomes" id="UP000291259">
    <property type="component" value="Chromosome"/>
</dbReference>